<sequence length="473" mass="53424">MPTKSVDPEFEAMMNRAAMALQNLPIMSGSHLSPIRSVPVTQNQTLPPSVSSDRQAATTSAFVSDDIDTLSGSQTEDLTKRSPLITFLTESDRYVPMFDVITRCLPVSDLLNLKRVSKELQDVYAKAQKSQWNEARAFGNFFKDPTGFRNKLGEVAGLISGIFVLRFLARAGNGNMLDLYATYGPQADALEKYLLDVEGYYVSDEETAPVPSNLNVSRSRKAQTFRSSRDKRLFIYLNHTNSSPMLDILRGDVYSTAATSIMTATKVYSPFANMTFKSDKAYIIRALDQNAQTHLKDIEHARREILDLRFKDRGIAKYRRLNDGDCWVMSLDTCNIATPAVPDYVYDHTDFLFTDSNHRLSPPENIGSSLHYNCLLGPLLHPGLKHTWLGCVEADNRKDAIMRRLDAVVWAQLWKLRGRDRPVNWDEMLRTPLLVREMTGYTGKTFDEKLPEWIKELDDLSPVKTDGPSTATR</sequence>
<dbReference type="AlphaFoldDB" id="A0A6A6RB81"/>
<dbReference type="OrthoDB" id="10025998at2759"/>
<protein>
    <submittedName>
        <fullName evidence="1">Uncharacterized protein</fullName>
    </submittedName>
</protein>
<dbReference type="EMBL" id="MU004181">
    <property type="protein sequence ID" value="KAF2501969.1"/>
    <property type="molecule type" value="Genomic_DNA"/>
</dbReference>
<dbReference type="Proteomes" id="UP000799750">
    <property type="component" value="Unassembled WGS sequence"/>
</dbReference>
<evidence type="ECO:0000313" key="1">
    <source>
        <dbReference type="EMBL" id="KAF2501969.1"/>
    </source>
</evidence>
<accession>A0A6A6RB81</accession>
<proteinExistence type="predicted"/>
<keyword evidence="2" id="KW-1185">Reference proteome</keyword>
<gene>
    <name evidence="1" type="ORF">BU16DRAFT_554028</name>
</gene>
<evidence type="ECO:0000313" key="2">
    <source>
        <dbReference type="Proteomes" id="UP000799750"/>
    </source>
</evidence>
<name>A0A6A6RB81_9PEZI</name>
<organism evidence="1 2">
    <name type="scientific">Lophium mytilinum</name>
    <dbReference type="NCBI Taxonomy" id="390894"/>
    <lineage>
        <taxon>Eukaryota</taxon>
        <taxon>Fungi</taxon>
        <taxon>Dikarya</taxon>
        <taxon>Ascomycota</taxon>
        <taxon>Pezizomycotina</taxon>
        <taxon>Dothideomycetes</taxon>
        <taxon>Pleosporomycetidae</taxon>
        <taxon>Mytilinidiales</taxon>
        <taxon>Mytilinidiaceae</taxon>
        <taxon>Lophium</taxon>
    </lineage>
</organism>
<reference evidence="1" key="1">
    <citation type="journal article" date="2020" name="Stud. Mycol.">
        <title>101 Dothideomycetes genomes: a test case for predicting lifestyles and emergence of pathogens.</title>
        <authorList>
            <person name="Haridas S."/>
            <person name="Albert R."/>
            <person name="Binder M."/>
            <person name="Bloem J."/>
            <person name="Labutti K."/>
            <person name="Salamov A."/>
            <person name="Andreopoulos B."/>
            <person name="Baker S."/>
            <person name="Barry K."/>
            <person name="Bills G."/>
            <person name="Bluhm B."/>
            <person name="Cannon C."/>
            <person name="Castanera R."/>
            <person name="Culley D."/>
            <person name="Daum C."/>
            <person name="Ezra D."/>
            <person name="Gonzalez J."/>
            <person name="Henrissat B."/>
            <person name="Kuo A."/>
            <person name="Liang C."/>
            <person name="Lipzen A."/>
            <person name="Lutzoni F."/>
            <person name="Magnuson J."/>
            <person name="Mondo S."/>
            <person name="Nolan M."/>
            <person name="Ohm R."/>
            <person name="Pangilinan J."/>
            <person name="Park H.-J."/>
            <person name="Ramirez L."/>
            <person name="Alfaro M."/>
            <person name="Sun H."/>
            <person name="Tritt A."/>
            <person name="Yoshinaga Y."/>
            <person name="Zwiers L.-H."/>
            <person name="Turgeon B."/>
            <person name="Goodwin S."/>
            <person name="Spatafora J."/>
            <person name="Crous P."/>
            <person name="Grigoriev I."/>
        </authorList>
    </citation>
    <scope>NUCLEOTIDE SEQUENCE</scope>
    <source>
        <strain evidence="1">CBS 269.34</strain>
    </source>
</reference>